<gene>
    <name evidence="1" type="ORF">DPEC_G00194420</name>
</gene>
<evidence type="ECO:0000313" key="2">
    <source>
        <dbReference type="Proteomes" id="UP001157502"/>
    </source>
</evidence>
<evidence type="ECO:0000313" key="1">
    <source>
        <dbReference type="EMBL" id="KAJ7999436.1"/>
    </source>
</evidence>
<sequence>MAAVRRFIYIVIFDTFLHIKAHDPPQPSLTVSPTAIREKDSVQLICETPPSASGSQCYFTFKFVEFPLSTDCQQTLTGNDLVKWTGQSSPAVVKMQCQYSVTNWKYRSIYSEPSTVTIQDDPQLTVSPTVITERDSVQLICETPPSLPVSHCYFNMGGSSLPDSSCKQSVTGTQLLTWAGQPLPALVQVKCYYTVFGRTRTSPFSNQVSVTIQVGSTVSSHPDPITTDKPTTSSTSPSTSTTSATKSDFSLSSTLTTTTPQKSSKGSQSSTESSRNLSDHYIKLVKLIWLAAVGVASAVGVFLVGLTAVCFYRKTRRKYALRTQTQQDDHNQRPAEENRQSPGNGNSDTYHVYSSIPDRAATSGQTEASYSLLQTKRLPVTYDSNARKGISAVNVLLMKRTADGLGEADRTQPTTQPRRSFTGR</sequence>
<dbReference type="EMBL" id="CM055743">
    <property type="protein sequence ID" value="KAJ7999436.1"/>
    <property type="molecule type" value="Genomic_DNA"/>
</dbReference>
<proteinExistence type="predicted"/>
<accession>A0ACC2G7B0</accession>
<organism evidence="1 2">
    <name type="scientific">Dallia pectoralis</name>
    <name type="common">Alaska blackfish</name>
    <dbReference type="NCBI Taxonomy" id="75939"/>
    <lineage>
        <taxon>Eukaryota</taxon>
        <taxon>Metazoa</taxon>
        <taxon>Chordata</taxon>
        <taxon>Craniata</taxon>
        <taxon>Vertebrata</taxon>
        <taxon>Euteleostomi</taxon>
        <taxon>Actinopterygii</taxon>
        <taxon>Neopterygii</taxon>
        <taxon>Teleostei</taxon>
        <taxon>Protacanthopterygii</taxon>
        <taxon>Esociformes</taxon>
        <taxon>Umbridae</taxon>
        <taxon>Dallia</taxon>
    </lineage>
</organism>
<protein>
    <submittedName>
        <fullName evidence="1">Uncharacterized protein</fullName>
    </submittedName>
</protein>
<name>A0ACC2G7B0_DALPE</name>
<dbReference type="Proteomes" id="UP001157502">
    <property type="component" value="Chromosome 16"/>
</dbReference>
<comment type="caution">
    <text evidence="1">The sequence shown here is derived from an EMBL/GenBank/DDBJ whole genome shotgun (WGS) entry which is preliminary data.</text>
</comment>
<reference evidence="1" key="1">
    <citation type="submission" date="2021-05" db="EMBL/GenBank/DDBJ databases">
        <authorList>
            <person name="Pan Q."/>
            <person name="Jouanno E."/>
            <person name="Zahm M."/>
            <person name="Klopp C."/>
            <person name="Cabau C."/>
            <person name="Louis A."/>
            <person name="Berthelot C."/>
            <person name="Parey E."/>
            <person name="Roest Crollius H."/>
            <person name="Montfort J."/>
            <person name="Robinson-Rechavi M."/>
            <person name="Bouchez O."/>
            <person name="Lampietro C."/>
            <person name="Lopez Roques C."/>
            <person name="Donnadieu C."/>
            <person name="Postlethwait J."/>
            <person name="Bobe J."/>
            <person name="Dillon D."/>
            <person name="Chandos A."/>
            <person name="von Hippel F."/>
            <person name="Guiguen Y."/>
        </authorList>
    </citation>
    <scope>NUCLEOTIDE SEQUENCE</scope>
    <source>
        <strain evidence="1">YG-Jan2019</strain>
    </source>
</reference>
<keyword evidence="2" id="KW-1185">Reference proteome</keyword>